<dbReference type="Pfam" id="PF04393">
    <property type="entry name" value="DUF535"/>
    <property type="match status" value="1"/>
</dbReference>
<keyword evidence="2" id="KW-1185">Reference proteome</keyword>
<evidence type="ECO:0000313" key="1">
    <source>
        <dbReference type="EMBL" id="QDJ15193.1"/>
    </source>
</evidence>
<dbReference type="AlphaFoldDB" id="A0A8E3MHD8"/>
<accession>A0A8E3MHD8</accession>
<dbReference type="PANTHER" id="PTHR38785">
    <property type="entry name" value="HOMOLOG OF VIRK"/>
    <property type="match status" value="1"/>
</dbReference>
<name>A0A8E3MHD8_9PAST</name>
<organism evidence="1 2">
    <name type="scientific">Mergibacter septicus</name>
    <dbReference type="NCBI Taxonomy" id="221402"/>
    <lineage>
        <taxon>Bacteria</taxon>
        <taxon>Pseudomonadati</taxon>
        <taxon>Pseudomonadota</taxon>
        <taxon>Gammaproteobacteria</taxon>
        <taxon>Pasteurellales</taxon>
        <taxon>Pasteurellaceae</taxon>
        <taxon>Mergibacter</taxon>
    </lineage>
</organism>
<gene>
    <name evidence="1" type="ORF">CEP48_06995</name>
</gene>
<dbReference type="EMBL" id="CP022011">
    <property type="protein sequence ID" value="QDJ15193.1"/>
    <property type="molecule type" value="Genomic_DNA"/>
</dbReference>
<reference evidence="1" key="1">
    <citation type="submission" date="2017-06" db="EMBL/GenBank/DDBJ databases">
        <title>Genome sequencing of pathogenic and non-pathogenic strains within Bisgaard taxon 40.</title>
        <authorList>
            <person name="Ladner J.T."/>
            <person name="Lovett S.P."/>
            <person name="Koroleva G."/>
            <person name="Lorch J.M."/>
        </authorList>
    </citation>
    <scope>NUCLEOTIDE SEQUENCE</scope>
    <source>
        <strain evidence="1">27576-1-I1</strain>
    </source>
</reference>
<protein>
    <submittedName>
        <fullName evidence="1">Uncharacterized protein</fullName>
    </submittedName>
</protein>
<proteinExistence type="predicted"/>
<dbReference type="PANTHER" id="PTHR38785:SF1">
    <property type="entry name" value="HOMOLOG OF VIRK"/>
    <property type="match status" value="1"/>
</dbReference>
<dbReference type="RefSeq" id="WP_265482640.1">
    <property type="nucleotide sequence ID" value="NZ_CP022010.1"/>
</dbReference>
<sequence>MNLPKTPIFIYPERQQLFHHSTFFSLENLKYSTRKFLHRKAVQKFETMVNQQELWKMFFRHNPYACYTVLHSYASKHFTPQQRVEALETDLSSALIHFGETSCEQVFCQNKPLKLAQLTDDIALYLHKNDLCLLEALWSVSLRDKEMNRLYNCTFVFLSQSEILLTSVQGGGSKEEVRDLTKQLHGLRPMQLMVNIMQLFASHLGCTALYGIPQNLQVKLRRFKRNHVLFSYDDFWQEFAGKKQHNPIRPFFILPLSATRKAFDEISSKKRAMYRRRYQMLDQASAAILTFLSK</sequence>
<dbReference type="Proteomes" id="UP000955338">
    <property type="component" value="Chromosome"/>
</dbReference>
<dbReference type="InterPro" id="IPR007488">
    <property type="entry name" value="DUF535"/>
</dbReference>
<evidence type="ECO:0000313" key="2">
    <source>
        <dbReference type="Proteomes" id="UP000955338"/>
    </source>
</evidence>